<dbReference type="EnsemblBacteria" id="AAM72844">
    <property type="protein sequence ID" value="AAM72844"/>
    <property type="gene ID" value="CT1619"/>
</dbReference>
<evidence type="ECO:0000313" key="1">
    <source>
        <dbReference type="EMBL" id="AAM72844.1"/>
    </source>
</evidence>
<dbReference type="AlphaFoldDB" id="Q8KC11"/>
<dbReference type="KEGG" id="cte:CT1619"/>
<name>Q8KC11_CHLTE</name>
<dbReference type="EMBL" id="AE006470">
    <property type="protein sequence ID" value="AAM72844.1"/>
    <property type="molecule type" value="Genomic_DNA"/>
</dbReference>
<dbReference type="HOGENOM" id="CLU_3326336_0_0_10"/>
<dbReference type="Proteomes" id="UP000001007">
    <property type="component" value="Chromosome"/>
</dbReference>
<accession>Q8KC11</accession>
<keyword evidence="2" id="KW-1185">Reference proteome</keyword>
<organism evidence="1 2">
    <name type="scientific">Chlorobaculum tepidum (strain ATCC 49652 / DSM 12025 / NBRC 103806 / TLS)</name>
    <name type="common">Chlorobium tepidum</name>
    <dbReference type="NCBI Taxonomy" id="194439"/>
    <lineage>
        <taxon>Bacteria</taxon>
        <taxon>Pseudomonadati</taxon>
        <taxon>Chlorobiota</taxon>
        <taxon>Chlorobiia</taxon>
        <taxon>Chlorobiales</taxon>
        <taxon>Chlorobiaceae</taxon>
        <taxon>Chlorobaculum</taxon>
    </lineage>
</organism>
<protein>
    <submittedName>
        <fullName evidence="1">Uncharacterized protein</fullName>
    </submittedName>
</protein>
<dbReference type="STRING" id="194439.CT1619"/>
<sequence>MLDLFLSRDKPDSHRDRAAGWAFRFHLSAVVGTGAVSS</sequence>
<proteinExistence type="predicted"/>
<evidence type="ECO:0000313" key="2">
    <source>
        <dbReference type="Proteomes" id="UP000001007"/>
    </source>
</evidence>
<reference evidence="1 2" key="1">
    <citation type="journal article" date="2002" name="Proc. Natl. Acad. Sci. U.S.A.">
        <title>The complete genome sequence of Chlorobium tepidum TLS, a photosynthetic, anaerobic, green-sulfur bacterium.</title>
        <authorList>
            <person name="Eisen J.A."/>
            <person name="Nelson K.E."/>
            <person name="Paulsen I.T."/>
            <person name="Heidelberg J.F."/>
            <person name="Wu M."/>
            <person name="Dodson R.J."/>
            <person name="Deboy R."/>
            <person name="Gwinn M.L."/>
            <person name="Nelson W.C."/>
            <person name="Haft D.H."/>
            <person name="Hickey E.K."/>
            <person name="Peterson J.D."/>
            <person name="Durkin A.S."/>
            <person name="Kolonay J.L."/>
            <person name="Yang F."/>
            <person name="Holt I."/>
            <person name="Umayam L.A."/>
            <person name="Mason T."/>
            <person name="Brenner M."/>
            <person name="Shea T.P."/>
            <person name="Parksey D."/>
            <person name="Nierman W.C."/>
            <person name="Feldblyum T.V."/>
            <person name="Hansen C.L."/>
            <person name="Craven M.B."/>
            <person name="Radune D."/>
            <person name="Vamathevan J."/>
            <person name="Khouri H."/>
            <person name="White O."/>
            <person name="Gruber T.M."/>
            <person name="Ketchum K.A."/>
            <person name="Venter J.C."/>
            <person name="Tettelin H."/>
            <person name="Bryant D.A."/>
            <person name="Fraser C.M."/>
        </authorList>
    </citation>
    <scope>NUCLEOTIDE SEQUENCE [LARGE SCALE GENOMIC DNA]</scope>
    <source>
        <strain evidence="2">ATCC 49652 / DSM 12025 / NBRC 103806 / TLS</strain>
    </source>
</reference>
<gene>
    <name evidence="1" type="ordered locus">CT1619</name>
</gene>